<dbReference type="Gene3D" id="1.10.110.10">
    <property type="entry name" value="Plant lipid-transfer and hydrophobic proteins"/>
    <property type="match status" value="1"/>
</dbReference>
<dbReference type="PANTHER" id="PTHR33076">
    <property type="entry name" value="NON-SPECIFIC LIPID-TRANSFER PROTEIN 2-RELATED"/>
    <property type="match status" value="1"/>
</dbReference>
<dbReference type="GO" id="GO:0006869">
    <property type="term" value="P:lipid transport"/>
    <property type="evidence" value="ECO:0007669"/>
    <property type="project" value="InterPro"/>
</dbReference>
<dbReference type="PROSITE" id="PS00597">
    <property type="entry name" value="PLANT_LTP"/>
    <property type="match status" value="1"/>
</dbReference>
<comment type="caution">
    <text evidence="5">The sequence shown here is derived from an EMBL/GenBank/DDBJ whole genome shotgun (WGS) entry which is preliminary data.</text>
</comment>
<keyword evidence="2" id="KW-1015">Disulfide bond</keyword>
<reference evidence="5 6" key="1">
    <citation type="submission" date="2021-09" db="EMBL/GenBank/DDBJ databases">
        <title>Genomic insights and catalytic innovation underlie evolution of tropane alkaloids biosynthesis.</title>
        <authorList>
            <person name="Wang Y.-J."/>
            <person name="Tian T."/>
            <person name="Huang J.-P."/>
            <person name="Huang S.-X."/>
        </authorList>
    </citation>
    <scope>NUCLEOTIDE SEQUENCE [LARGE SCALE GENOMIC DNA]</scope>
    <source>
        <strain evidence="5">KIB-2018</strain>
        <tissue evidence="5">Leaf</tissue>
    </source>
</reference>
<dbReference type="SMART" id="SM00499">
    <property type="entry name" value="AAI"/>
    <property type="match status" value="1"/>
</dbReference>
<sequence length="114" mass="12433">MKRMVGCGFMFMFLLLLVSAKAAVTCDEAITSLLPCLPYLIGTNNDPAPTCCIAVKSLNDQASTTPIRRDLCYCFQNAAKSFHVNPEKAKSLPDLCHVQVPVPIDPNVDCSKIQ</sequence>
<evidence type="ECO:0000256" key="3">
    <source>
        <dbReference type="SAM" id="SignalP"/>
    </source>
</evidence>
<dbReference type="EMBL" id="JAIWQS010000001">
    <property type="protein sequence ID" value="KAJ8774355.1"/>
    <property type="molecule type" value="Genomic_DNA"/>
</dbReference>
<feature type="domain" description="Bifunctional inhibitor/plant lipid transfer protein/seed storage helical" evidence="4">
    <location>
        <begin position="26"/>
        <end position="110"/>
    </location>
</feature>
<protein>
    <recommendedName>
        <fullName evidence="4">Bifunctional inhibitor/plant lipid transfer protein/seed storage helical domain-containing protein</fullName>
    </recommendedName>
</protein>
<dbReference type="Pfam" id="PF14368">
    <property type="entry name" value="LTP_2"/>
    <property type="match status" value="1"/>
</dbReference>
<dbReference type="AlphaFoldDB" id="A0AAV8U505"/>
<dbReference type="InterPro" id="IPR000528">
    <property type="entry name" value="Plant_nsLTP"/>
</dbReference>
<accession>A0AAV8U505</accession>
<evidence type="ECO:0000256" key="2">
    <source>
        <dbReference type="ARBA" id="ARBA00023157"/>
    </source>
</evidence>
<comment type="similarity">
    <text evidence="1">Belongs to the plant LTP family.</text>
</comment>
<organism evidence="5 6">
    <name type="scientific">Erythroxylum novogranatense</name>
    <dbReference type="NCBI Taxonomy" id="1862640"/>
    <lineage>
        <taxon>Eukaryota</taxon>
        <taxon>Viridiplantae</taxon>
        <taxon>Streptophyta</taxon>
        <taxon>Embryophyta</taxon>
        <taxon>Tracheophyta</taxon>
        <taxon>Spermatophyta</taxon>
        <taxon>Magnoliopsida</taxon>
        <taxon>eudicotyledons</taxon>
        <taxon>Gunneridae</taxon>
        <taxon>Pentapetalae</taxon>
        <taxon>rosids</taxon>
        <taxon>fabids</taxon>
        <taxon>Malpighiales</taxon>
        <taxon>Erythroxylaceae</taxon>
        <taxon>Erythroxylum</taxon>
    </lineage>
</organism>
<evidence type="ECO:0000313" key="6">
    <source>
        <dbReference type="Proteomes" id="UP001159364"/>
    </source>
</evidence>
<evidence type="ECO:0000313" key="5">
    <source>
        <dbReference type="EMBL" id="KAJ8774355.1"/>
    </source>
</evidence>
<dbReference type="Proteomes" id="UP001159364">
    <property type="component" value="Linkage Group LG01"/>
</dbReference>
<evidence type="ECO:0000256" key="1">
    <source>
        <dbReference type="ARBA" id="ARBA00009748"/>
    </source>
</evidence>
<dbReference type="InterPro" id="IPR016140">
    <property type="entry name" value="Bifunc_inhib/LTP/seed_store"/>
</dbReference>
<dbReference type="PRINTS" id="PR00382">
    <property type="entry name" value="LIPIDTRNSFER"/>
</dbReference>
<keyword evidence="3" id="KW-0732">Signal</keyword>
<feature type="signal peptide" evidence="3">
    <location>
        <begin position="1"/>
        <end position="22"/>
    </location>
</feature>
<evidence type="ECO:0000259" key="4">
    <source>
        <dbReference type="SMART" id="SM00499"/>
    </source>
</evidence>
<name>A0AAV8U505_9ROSI</name>
<feature type="chain" id="PRO_5043417800" description="Bifunctional inhibitor/plant lipid transfer protein/seed storage helical domain-containing protein" evidence="3">
    <location>
        <begin position="23"/>
        <end position="114"/>
    </location>
</feature>
<gene>
    <name evidence="5" type="ORF">K2173_011604</name>
</gene>
<dbReference type="SUPFAM" id="SSF47699">
    <property type="entry name" value="Bifunctional inhibitor/lipid-transfer protein/seed storage 2S albumin"/>
    <property type="match status" value="1"/>
</dbReference>
<dbReference type="CDD" id="cd01960">
    <property type="entry name" value="nsLTP1"/>
    <property type="match status" value="1"/>
</dbReference>
<proteinExistence type="inferred from homology"/>
<dbReference type="InterPro" id="IPR036312">
    <property type="entry name" value="Bifun_inhib/LTP/seed_sf"/>
</dbReference>
<keyword evidence="6" id="KW-1185">Reference proteome</keyword>
<dbReference type="GO" id="GO:0008289">
    <property type="term" value="F:lipid binding"/>
    <property type="evidence" value="ECO:0007669"/>
    <property type="project" value="InterPro"/>
</dbReference>